<dbReference type="Pfam" id="PF00702">
    <property type="entry name" value="Hydrolase"/>
    <property type="match status" value="1"/>
</dbReference>
<dbReference type="PATRIC" id="fig|1307761.3.peg.1345"/>
<dbReference type="Gene3D" id="1.10.150.520">
    <property type="match status" value="1"/>
</dbReference>
<dbReference type="EMBL" id="CP006939">
    <property type="protein sequence ID" value="AHC14751.1"/>
    <property type="molecule type" value="Genomic_DNA"/>
</dbReference>
<sequence length="220" mass="25763">MKQIHAVAFDIDGTLYPNRRMYLASLGFALGHFRLLNAFRKVRKELRDTRPVEDFYELQARLFGRRIGVDTDEAREIINRTFYTRWESVLRKVNLYPGVLDLIRLLKEKNIPLAVMSDFPVVTKMKILNIENYFDVEMSSEEVGYLKPNPEPFLEMARQLNVKPENLLYVGNSFHYDVLGAHSLGMMTAHISSRKPEKSPADFTFKRYSSLRDWILPRLD</sequence>
<dbReference type="PANTHER" id="PTHR43316:SF8">
    <property type="entry name" value="HAD FAMILY HYDROLASE"/>
    <property type="match status" value="1"/>
</dbReference>
<dbReference type="eggNOG" id="COG0546">
    <property type="taxonomic scope" value="Bacteria"/>
</dbReference>
<keyword evidence="3" id="KW-1185">Reference proteome</keyword>
<dbReference type="OrthoDB" id="9794086at2"/>
<organism evidence="2 3">
    <name type="scientific">Salinispira pacifica</name>
    <dbReference type="NCBI Taxonomy" id="1307761"/>
    <lineage>
        <taxon>Bacteria</taxon>
        <taxon>Pseudomonadati</taxon>
        <taxon>Spirochaetota</taxon>
        <taxon>Spirochaetia</taxon>
        <taxon>Spirochaetales</taxon>
        <taxon>Spirochaetaceae</taxon>
        <taxon>Salinispira</taxon>
    </lineage>
</organism>
<dbReference type="InterPro" id="IPR051540">
    <property type="entry name" value="S-2-haloacid_dehalogenase"/>
</dbReference>
<evidence type="ECO:0000313" key="2">
    <source>
        <dbReference type="EMBL" id="AHC14751.1"/>
    </source>
</evidence>
<dbReference type="InterPro" id="IPR036412">
    <property type="entry name" value="HAD-like_sf"/>
</dbReference>
<evidence type="ECO:0000256" key="1">
    <source>
        <dbReference type="ARBA" id="ARBA00022801"/>
    </source>
</evidence>
<dbReference type="HOGENOM" id="CLU_045011_8_3_12"/>
<protein>
    <submittedName>
        <fullName evidence="2">2-haloalkanoic acid dehalogenase</fullName>
        <ecNumber evidence="2">3.8.1.2</ecNumber>
    </submittedName>
</protein>
<dbReference type="SUPFAM" id="SSF56784">
    <property type="entry name" value="HAD-like"/>
    <property type="match status" value="1"/>
</dbReference>
<dbReference type="STRING" id="1307761.L21SP2_1352"/>
<dbReference type="Proteomes" id="UP000018680">
    <property type="component" value="Chromosome"/>
</dbReference>
<evidence type="ECO:0000313" key="3">
    <source>
        <dbReference type="Proteomes" id="UP000018680"/>
    </source>
</evidence>
<dbReference type="SFLD" id="SFLDG01129">
    <property type="entry name" value="C1.5:_HAD__Beta-PGM__Phosphata"/>
    <property type="match status" value="1"/>
</dbReference>
<dbReference type="NCBIfam" id="TIGR01549">
    <property type="entry name" value="HAD-SF-IA-v1"/>
    <property type="match status" value="1"/>
</dbReference>
<dbReference type="GO" id="GO:0018784">
    <property type="term" value="F:(S)-2-haloacid dehalogenase activity"/>
    <property type="evidence" value="ECO:0007669"/>
    <property type="project" value="UniProtKB-EC"/>
</dbReference>
<dbReference type="RefSeq" id="WP_024267674.1">
    <property type="nucleotide sequence ID" value="NC_023035.1"/>
</dbReference>
<dbReference type="KEGG" id="slr:L21SP2_1352"/>
<accession>V5WHV3</accession>
<name>V5WHV3_9SPIO</name>
<dbReference type="InterPro" id="IPR006439">
    <property type="entry name" value="HAD-SF_hydro_IA"/>
</dbReference>
<proteinExistence type="predicted"/>
<dbReference type="EC" id="3.8.1.2" evidence="2"/>
<reference evidence="2 3" key="1">
    <citation type="journal article" date="2015" name="Stand. Genomic Sci.">
        <title>Complete genome sequence and description of Salinispira pacifica gen. nov., sp. nov., a novel spirochaete isolated form a hypersaline microbial mat.</title>
        <authorList>
            <person name="Ben Hania W."/>
            <person name="Joseph M."/>
            <person name="Schumann P."/>
            <person name="Bunk B."/>
            <person name="Fiebig A."/>
            <person name="Sproer C."/>
            <person name="Klenk H.P."/>
            <person name="Fardeau M.L."/>
            <person name="Spring S."/>
        </authorList>
    </citation>
    <scope>NUCLEOTIDE SEQUENCE [LARGE SCALE GENOMIC DNA]</scope>
    <source>
        <strain evidence="2 3">L21-RPul-D2</strain>
    </source>
</reference>
<dbReference type="PANTHER" id="PTHR43316">
    <property type="entry name" value="HYDROLASE, HALOACID DELAHOGENASE-RELATED"/>
    <property type="match status" value="1"/>
</dbReference>
<dbReference type="AlphaFoldDB" id="V5WHV3"/>
<dbReference type="Gene3D" id="3.40.50.1000">
    <property type="entry name" value="HAD superfamily/HAD-like"/>
    <property type="match status" value="1"/>
</dbReference>
<dbReference type="SFLD" id="SFLDS00003">
    <property type="entry name" value="Haloacid_Dehalogenase"/>
    <property type="match status" value="1"/>
</dbReference>
<dbReference type="InterPro" id="IPR023214">
    <property type="entry name" value="HAD_sf"/>
</dbReference>
<gene>
    <name evidence="2" type="ORF">L21SP2_1352</name>
</gene>
<keyword evidence="1 2" id="KW-0378">Hydrolase</keyword>